<keyword evidence="3" id="KW-1185">Reference proteome</keyword>
<dbReference type="Proteomes" id="UP000194236">
    <property type="component" value="Unassembled WGS sequence"/>
</dbReference>
<evidence type="ECO:0000313" key="2">
    <source>
        <dbReference type="EMBL" id="OTF83161.1"/>
    </source>
</evidence>
<dbReference type="EMBL" id="MUJZ01004844">
    <property type="protein sequence ID" value="OTF83161.1"/>
    <property type="molecule type" value="Genomic_DNA"/>
</dbReference>
<name>A0A1Y3BQA7_EURMA</name>
<reference evidence="2 3" key="1">
    <citation type="submission" date="2017-03" db="EMBL/GenBank/DDBJ databases">
        <title>Genome Survey of Euroglyphus maynei.</title>
        <authorList>
            <person name="Arlian L.G."/>
            <person name="Morgan M.S."/>
            <person name="Rider S.D."/>
        </authorList>
    </citation>
    <scope>NUCLEOTIDE SEQUENCE [LARGE SCALE GENOMIC DNA]</scope>
    <source>
        <strain evidence="2">Arlian Lab</strain>
        <tissue evidence="2">Whole body</tissue>
    </source>
</reference>
<keyword evidence="1" id="KW-1133">Transmembrane helix</keyword>
<evidence type="ECO:0000313" key="3">
    <source>
        <dbReference type="Proteomes" id="UP000194236"/>
    </source>
</evidence>
<keyword evidence="1" id="KW-0472">Membrane</keyword>
<comment type="caution">
    <text evidence="2">The sequence shown here is derived from an EMBL/GenBank/DDBJ whole genome shotgun (WGS) entry which is preliminary data.</text>
</comment>
<proteinExistence type="predicted"/>
<gene>
    <name evidence="2" type="ORF">BLA29_009332</name>
</gene>
<organism evidence="2 3">
    <name type="scientific">Euroglyphus maynei</name>
    <name type="common">Mayne's house dust mite</name>
    <dbReference type="NCBI Taxonomy" id="6958"/>
    <lineage>
        <taxon>Eukaryota</taxon>
        <taxon>Metazoa</taxon>
        <taxon>Ecdysozoa</taxon>
        <taxon>Arthropoda</taxon>
        <taxon>Chelicerata</taxon>
        <taxon>Arachnida</taxon>
        <taxon>Acari</taxon>
        <taxon>Acariformes</taxon>
        <taxon>Sarcoptiformes</taxon>
        <taxon>Astigmata</taxon>
        <taxon>Psoroptidia</taxon>
        <taxon>Analgoidea</taxon>
        <taxon>Pyroglyphidae</taxon>
        <taxon>Pyroglyphinae</taxon>
        <taxon>Euroglyphus</taxon>
    </lineage>
</organism>
<feature type="transmembrane region" description="Helical" evidence="1">
    <location>
        <begin position="60"/>
        <end position="80"/>
    </location>
</feature>
<protein>
    <submittedName>
        <fullName evidence="2">Uncharacterized protein</fullName>
    </submittedName>
</protein>
<keyword evidence="1" id="KW-0812">Transmembrane</keyword>
<accession>A0A1Y3BQA7</accession>
<sequence>MNSINNHHGLYGKNLRINNVLPHSQPHWNRYRPKLIQSIRKRIFRMYPAVYRQEIHKANVYYYMSVLLIYYKVIVFVKNWNIHGNPYYMMVILFPYIDRGFMHNVFMIL</sequence>
<dbReference type="AlphaFoldDB" id="A0A1Y3BQA7"/>
<evidence type="ECO:0000256" key="1">
    <source>
        <dbReference type="SAM" id="Phobius"/>
    </source>
</evidence>